<dbReference type="EMBL" id="KZ613895">
    <property type="protein sequence ID" value="PMD52879.1"/>
    <property type="molecule type" value="Genomic_DNA"/>
</dbReference>
<organism evidence="2 3">
    <name type="scientific">Hyaloscypha bicolor E</name>
    <dbReference type="NCBI Taxonomy" id="1095630"/>
    <lineage>
        <taxon>Eukaryota</taxon>
        <taxon>Fungi</taxon>
        <taxon>Dikarya</taxon>
        <taxon>Ascomycota</taxon>
        <taxon>Pezizomycotina</taxon>
        <taxon>Leotiomycetes</taxon>
        <taxon>Helotiales</taxon>
        <taxon>Hyaloscyphaceae</taxon>
        <taxon>Hyaloscypha</taxon>
        <taxon>Hyaloscypha bicolor</taxon>
    </lineage>
</organism>
<gene>
    <name evidence="2" type="ORF">K444DRAFT_635815</name>
</gene>
<accession>A0A2J6SQ39</accession>
<evidence type="ECO:0000256" key="1">
    <source>
        <dbReference type="SAM" id="MobiDB-lite"/>
    </source>
</evidence>
<evidence type="ECO:0000313" key="3">
    <source>
        <dbReference type="Proteomes" id="UP000235371"/>
    </source>
</evidence>
<feature type="compositionally biased region" description="Polar residues" evidence="1">
    <location>
        <begin position="174"/>
        <end position="183"/>
    </location>
</feature>
<dbReference type="AlphaFoldDB" id="A0A2J6SQ39"/>
<reference evidence="2 3" key="1">
    <citation type="submission" date="2016-04" db="EMBL/GenBank/DDBJ databases">
        <title>A degradative enzymes factory behind the ericoid mycorrhizal symbiosis.</title>
        <authorList>
            <consortium name="DOE Joint Genome Institute"/>
            <person name="Martino E."/>
            <person name="Morin E."/>
            <person name="Grelet G."/>
            <person name="Kuo A."/>
            <person name="Kohler A."/>
            <person name="Daghino S."/>
            <person name="Barry K."/>
            <person name="Choi C."/>
            <person name="Cichocki N."/>
            <person name="Clum A."/>
            <person name="Copeland A."/>
            <person name="Hainaut M."/>
            <person name="Haridas S."/>
            <person name="Labutti K."/>
            <person name="Lindquist E."/>
            <person name="Lipzen A."/>
            <person name="Khouja H.-R."/>
            <person name="Murat C."/>
            <person name="Ohm R."/>
            <person name="Olson A."/>
            <person name="Spatafora J."/>
            <person name="Veneault-Fourrey C."/>
            <person name="Henrissat B."/>
            <person name="Grigoriev I."/>
            <person name="Martin F."/>
            <person name="Perotto S."/>
        </authorList>
    </citation>
    <scope>NUCLEOTIDE SEQUENCE [LARGE SCALE GENOMIC DNA]</scope>
    <source>
        <strain evidence="2 3">E</strain>
    </source>
</reference>
<proteinExistence type="predicted"/>
<dbReference type="InParanoid" id="A0A2J6SQ39"/>
<dbReference type="STRING" id="1095630.A0A2J6SQ39"/>
<dbReference type="Proteomes" id="UP000235371">
    <property type="component" value="Unassembled WGS sequence"/>
</dbReference>
<protein>
    <submittedName>
        <fullName evidence="2">Uncharacterized protein</fullName>
    </submittedName>
</protein>
<feature type="region of interest" description="Disordered" evidence="1">
    <location>
        <begin position="158"/>
        <end position="185"/>
    </location>
</feature>
<dbReference type="OrthoDB" id="9997739at2759"/>
<keyword evidence="3" id="KW-1185">Reference proteome</keyword>
<evidence type="ECO:0000313" key="2">
    <source>
        <dbReference type="EMBL" id="PMD52879.1"/>
    </source>
</evidence>
<name>A0A2J6SQ39_9HELO</name>
<dbReference type="RefSeq" id="XP_024729783.1">
    <property type="nucleotide sequence ID" value="XM_024883917.1"/>
</dbReference>
<dbReference type="GeneID" id="36591994"/>
<sequence>MVFKQKQAVITCPECEAETQATDTVIIQCSVIAEVPPQPTERILAKEVEDRRPPSELLSELLIPKTRSTGNLVADEFIQNRQEVLKRSVEYMKLKLGWRTNDAGIASAQLRGSGDQEMQGMLELLARAKLVGANNSQNWDQSKFENPDSTDFDIVPEEEEARGRSRRNTHERTASSVVSNHSIGSIEPGPMAEETTYVFPRWDIKSLKTLALFKLHKTLTSFTLYAVRRPDIVALLRYTFSTDHTPDLVDTMDDLRLLVMLYTACEVESLIHCPEFLSLIGEGGQLAQNLVQMLMKRIS</sequence>